<evidence type="ECO:0000256" key="4">
    <source>
        <dbReference type="ARBA" id="ARBA00023002"/>
    </source>
</evidence>
<dbReference type="InterPro" id="IPR005532">
    <property type="entry name" value="SUMF_dom"/>
</dbReference>
<reference evidence="11 12" key="1">
    <citation type="journal article" date="2014" name="BMC Genomics">
        <title>Comparative genome sequencing reveals chemotype-specific gene clusters in the toxigenic black mold Stachybotrys.</title>
        <authorList>
            <person name="Semeiks J."/>
            <person name="Borek D."/>
            <person name="Otwinowski Z."/>
            <person name="Grishin N.V."/>
        </authorList>
    </citation>
    <scope>NUCLEOTIDE SEQUENCE [LARGE SCALE GENOMIC DNA]</scope>
    <source>
        <strain evidence="11 12">IBT 40285</strain>
    </source>
</reference>
<dbReference type="OrthoDB" id="659at2759"/>
<feature type="non-terminal residue" evidence="11">
    <location>
        <position position="1"/>
    </location>
</feature>
<evidence type="ECO:0000259" key="10">
    <source>
        <dbReference type="Pfam" id="PF12867"/>
    </source>
</evidence>
<keyword evidence="2" id="KW-0808">Transferase</keyword>
<keyword evidence="5" id="KW-0408">Iron</keyword>
<evidence type="ECO:0000256" key="3">
    <source>
        <dbReference type="ARBA" id="ARBA00022691"/>
    </source>
</evidence>
<comment type="pathway">
    <text evidence="6">Amino-acid biosynthesis; ergothioneine biosynthesis.</text>
</comment>
<evidence type="ECO:0000256" key="2">
    <source>
        <dbReference type="ARBA" id="ARBA00022679"/>
    </source>
</evidence>
<keyword evidence="3" id="KW-0949">S-adenosyl-L-methionine</keyword>
<dbReference type="PANTHER" id="PTHR43397:SF1">
    <property type="entry name" value="ERGOTHIONEINE BIOSYNTHESIS PROTEIN 1"/>
    <property type="match status" value="1"/>
</dbReference>
<dbReference type="GO" id="GO:1903257">
    <property type="term" value="P:selenoneine biosynthetic process"/>
    <property type="evidence" value="ECO:0007669"/>
    <property type="project" value="EnsemblFungi"/>
</dbReference>
<keyword evidence="1" id="KW-0489">Methyltransferase</keyword>
<dbReference type="Pfam" id="PF03781">
    <property type="entry name" value="FGE-sulfatase"/>
    <property type="match status" value="2"/>
</dbReference>
<dbReference type="InterPro" id="IPR024775">
    <property type="entry name" value="DinB-like"/>
</dbReference>
<dbReference type="SUPFAM" id="SSF56436">
    <property type="entry name" value="C-type lectin-like"/>
    <property type="match status" value="1"/>
</dbReference>
<name>A0A084Q9H2_STAC4</name>
<dbReference type="Gene3D" id="3.90.1580.10">
    <property type="entry name" value="paralog of FGE (formylglycine-generating enzyme)"/>
    <property type="match status" value="1"/>
</dbReference>
<evidence type="ECO:0008006" key="13">
    <source>
        <dbReference type="Google" id="ProtNLM"/>
    </source>
</evidence>
<dbReference type="Gene3D" id="3.40.50.150">
    <property type="entry name" value="Vaccinia Virus protein VP39"/>
    <property type="match status" value="1"/>
</dbReference>
<feature type="domain" description="Histidine-specific methyltransferase SAM-dependent" evidence="9">
    <location>
        <begin position="6"/>
        <end position="154"/>
    </location>
</feature>
<evidence type="ECO:0000313" key="12">
    <source>
        <dbReference type="Proteomes" id="UP000028524"/>
    </source>
</evidence>
<evidence type="ECO:0000256" key="6">
    <source>
        <dbReference type="ARBA" id="ARBA00037882"/>
    </source>
</evidence>
<dbReference type="InterPro" id="IPR051128">
    <property type="entry name" value="EgtD_Methyltrsf_superfamily"/>
</dbReference>
<dbReference type="Proteomes" id="UP000028524">
    <property type="component" value="Unassembled WGS sequence"/>
</dbReference>
<keyword evidence="4" id="KW-0560">Oxidoreductase</keyword>
<dbReference type="GO" id="GO:0032259">
    <property type="term" value="P:methylation"/>
    <property type="evidence" value="ECO:0007669"/>
    <property type="project" value="UniProtKB-KW"/>
</dbReference>
<evidence type="ECO:0000256" key="1">
    <source>
        <dbReference type="ARBA" id="ARBA00022603"/>
    </source>
</evidence>
<dbReference type="PANTHER" id="PTHR43397">
    <property type="entry name" value="ERGOTHIONEINE BIOSYNTHESIS PROTEIN 1"/>
    <property type="match status" value="1"/>
</dbReference>
<accession>A0A084Q9H2</accession>
<evidence type="ECO:0000313" key="11">
    <source>
        <dbReference type="EMBL" id="KFA60607.1"/>
    </source>
</evidence>
<feature type="domain" description="Sulfatase-modifying factor enzyme-like" evidence="8">
    <location>
        <begin position="571"/>
        <end position="671"/>
    </location>
</feature>
<proteinExistence type="predicted"/>
<dbReference type="InParanoid" id="A0A084Q9H2"/>
<dbReference type="EMBL" id="KL660906">
    <property type="protein sequence ID" value="KFA60607.1"/>
    <property type="molecule type" value="Genomic_DNA"/>
</dbReference>
<dbReference type="GO" id="GO:0052706">
    <property type="term" value="F:L-histidine N(alpha)-methyltransferase activity"/>
    <property type="evidence" value="ECO:0007669"/>
    <property type="project" value="EnsemblFungi"/>
</dbReference>
<dbReference type="Pfam" id="PF12867">
    <property type="entry name" value="DinB_2"/>
    <property type="match status" value="1"/>
</dbReference>
<dbReference type="Pfam" id="PF10017">
    <property type="entry name" value="Methyltransf_33"/>
    <property type="match status" value="1"/>
</dbReference>
<evidence type="ECO:0000259" key="9">
    <source>
        <dbReference type="Pfam" id="PF10017"/>
    </source>
</evidence>
<dbReference type="InterPro" id="IPR016187">
    <property type="entry name" value="CTDL_fold"/>
</dbReference>
<dbReference type="GO" id="GO:0052699">
    <property type="term" value="P:ergothioneine biosynthetic process"/>
    <property type="evidence" value="ECO:0007669"/>
    <property type="project" value="EnsemblFungi"/>
</dbReference>
<feature type="region of interest" description="Disordered" evidence="7">
    <location>
        <begin position="433"/>
        <end position="453"/>
    </location>
</feature>
<organism evidence="11 12">
    <name type="scientific">Stachybotrys chlorohalonatus (strain IBT 40285)</name>
    <dbReference type="NCBI Taxonomy" id="1283841"/>
    <lineage>
        <taxon>Eukaryota</taxon>
        <taxon>Fungi</taxon>
        <taxon>Dikarya</taxon>
        <taxon>Ascomycota</taxon>
        <taxon>Pezizomycotina</taxon>
        <taxon>Sordariomycetes</taxon>
        <taxon>Hypocreomycetidae</taxon>
        <taxon>Hypocreales</taxon>
        <taxon>Stachybotryaceae</taxon>
        <taxon>Stachybotrys</taxon>
    </lineage>
</organism>
<dbReference type="HOGENOM" id="CLU_006921_0_0_1"/>
<dbReference type="AlphaFoldDB" id="A0A084Q9H2"/>
<evidence type="ECO:0000256" key="7">
    <source>
        <dbReference type="SAM" id="MobiDB-lite"/>
    </source>
</evidence>
<evidence type="ECO:0000256" key="5">
    <source>
        <dbReference type="ARBA" id="ARBA00023004"/>
    </source>
</evidence>
<feature type="domain" description="Sulfatase-modifying factor enzyme-like" evidence="8">
    <location>
        <begin position="377"/>
        <end position="509"/>
    </location>
</feature>
<dbReference type="InterPro" id="IPR029063">
    <property type="entry name" value="SAM-dependent_MTases_sf"/>
</dbReference>
<dbReference type="InterPro" id="IPR019257">
    <property type="entry name" value="MeTrfase_dom"/>
</dbReference>
<feature type="domain" description="DinB-like" evidence="10">
    <location>
        <begin position="192"/>
        <end position="315"/>
    </location>
</feature>
<protein>
    <recommendedName>
        <fullName evidence="13">Sulfatase-modifying factor enzyme domain-containing protein</fullName>
    </recommendedName>
</protein>
<dbReference type="STRING" id="1283841.A0A084Q9H2"/>
<dbReference type="InterPro" id="IPR042095">
    <property type="entry name" value="SUMF_sf"/>
</dbReference>
<gene>
    <name evidence="11" type="ORF">S40285_07854</name>
</gene>
<sequence length="674" mass="74971">RVAAAGNFSIREAAEFLSGFADVLQPTDSFIIGVDSCSDPNKIYHAYNGARGRFILNGLTHANEILGAEEFNTEDWRAVGEYVYDEDGGRHRAFVSPVRETVALGASVKPQERVQIEQSLKYSPTGYTKLFRWAGLAERRCWSLGGEYGLHWLQKSEMASSPIPSIYAAKPLPTLHDWEVIWRTWDMISQKMLPAEELQGKPIKLRNACIFYLGHIPAFLDIQLDKSTGQSLSGSAYFHSIFERGIDPDVDDPERCHDHSEVPDEWPAAGEILDYQGRVRDRLRGLYANGQDMIPRDVGRTIWLGYEHEAMHIETFLYMLLQSDKTLPPPHTERPDFEKLAREAYEARVPNQWFGVPEQTIPVGMDDPEDDTDPNRHFAWDIEKPAREQKVRAFQAQGRPITNEDYAKYLYHSKIDQIPAAWVKTDTHSNGVANGDANGNTNGNANGNANGSANGNDALPASFLRGKAVRTVYGPVPLEYALDWPVSASYDELAGCASWMGGRIPTAEEARSIYHYVFQQNKLTALNTLAKKVPAVNGHLVNDGVEETPPQAAPHAEVDGGSSDLHIDLSGANVGFKHWHPTAVTARGGALAGQGDMGGLWEWTSTPLAAHDGYAPMPLYPGYSADFFDGKHNVVLGGSWATLPRLAGRRSFVNWYQRNYPYMWAGARLVRDDQ</sequence>
<evidence type="ECO:0000259" key="8">
    <source>
        <dbReference type="Pfam" id="PF03781"/>
    </source>
</evidence>
<dbReference type="OMA" id="FKHWHPT"/>
<keyword evidence="12" id="KW-1185">Reference proteome</keyword>